<dbReference type="InterPro" id="IPR026983">
    <property type="entry name" value="DHC"/>
</dbReference>
<dbReference type="GO" id="GO:0045505">
    <property type="term" value="F:dynein intermediate chain binding"/>
    <property type="evidence" value="ECO:0007669"/>
    <property type="project" value="InterPro"/>
</dbReference>
<gene>
    <name evidence="2" type="ORF">EZS28_018937</name>
</gene>
<comment type="caution">
    <text evidence="2">The sequence shown here is derived from an EMBL/GenBank/DDBJ whole genome shotgun (WGS) entry which is preliminary data.</text>
</comment>
<dbReference type="GO" id="GO:0007018">
    <property type="term" value="P:microtubule-based movement"/>
    <property type="evidence" value="ECO:0007669"/>
    <property type="project" value="InterPro"/>
</dbReference>
<dbReference type="Gene3D" id="3.40.50.300">
    <property type="entry name" value="P-loop containing nucleotide triphosphate hydrolases"/>
    <property type="match status" value="1"/>
</dbReference>
<accession>A0A5J4VTM9</accession>
<dbReference type="GO" id="GO:0030286">
    <property type="term" value="C:dynein complex"/>
    <property type="evidence" value="ECO:0007669"/>
    <property type="project" value="InterPro"/>
</dbReference>
<dbReference type="Pfam" id="PF12774">
    <property type="entry name" value="AAA_6"/>
    <property type="match status" value="1"/>
</dbReference>
<organism evidence="2 3">
    <name type="scientific">Streblomastix strix</name>
    <dbReference type="NCBI Taxonomy" id="222440"/>
    <lineage>
        <taxon>Eukaryota</taxon>
        <taxon>Metamonada</taxon>
        <taxon>Preaxostyla</taxon>
        <taxon>Oxymonadida</taxon>
        <taxon>Streblomastigidae</taxon>
        <taxon>Streblomastix</taxon>
    </lineage>
</organism>
<dbReference type="Proteomes" id="UP000324800">
    <property type="component" value="Unassembled WGS sequence"/>
</dbReference>
<evidence type="ECO:0000259" key="1">
    <source>
        <dbReference type="Pfam" id="PF12774"/>
    </source>
</evidence>
<sequence>MISTAQKIQGMQPTQQFILKCLQVYETMEVRWGLMLVGETETYKTTCLRELSNGLYNIHEGASEVKAE</sequence>
<name>A0A5J4VTM9_9EUKA</name>
<dbReference type="EMBL" id="SNRW01005225">
    <property type="protein sequence ID" value="KAA6385536.1"/>
    <property type="molecule type" value="Genomic_DNA"/>
</dbReference>
<proteinExistence type="predicted"/>
<dbReference type="PANTHER" id="PTHR45703">
    <property type="entry name" value="DYNEIN HEAVY CHAIN"/>
    <property type="match status" value="1"/>
</dbReference>
<protein>
    <recommendedName>
        <fullName evidence="1">Dynein heavy chain hydrolytic ATP-binding dynein motor region domain-containing protein</fullName>
    </recommendedName>
</protein>
<evidence type="ECO:0000313" key="3">
    <source>
        <dbReference type="Proteomes" id="UP000324800"/>
    </source>
</evidence>
<reference evidence="2 3" key="1">
    <citation type="submission" date="2019-03" db="EMBL/GenBank/DDBJ databases">
        <title>Single cell metagenomics reveals metabolic interactions within the superorganism composed of flagellate Streblomastix strix and complex community of Bacteroidetes bacteria on its surface.</title>
        <authorList>
            <person name="Treitli S.C."/>
            <person name="Kolisko M."/>
            <person name="Husnik F."/>
            <person name="Keeling P."/>
            <person name="Hampl V."/>
        </authorList>
    </citation>
    <scope>NUCLEOTIDE SEQUENCE [LARGE SCALE GENOMIC DNA]</scope>
    <source>
        <strain evidence="2">ST1C</strain>
    </source>
</reference>
<dbReference type="PANTHER" id="PTHR45703:SF36">
    <property type="entry name" value="DYNEIN HEAVY CHAIN, CYTOPLASMIC"/>
    <property type="match status" value="1"/>
</dbReference>
<dbReference type="InterPro" id="IPR027417">
    <property type="entry name" value="P-loop_NTPase"/>
</dbReference>
<feature type="domain" description="Dynein heavy chain hydrolytic ATP-binding dynein motor region" evidence="1">
    <location>
        <begin position="3"/>
        <end position="45"/>
    </location>
</feature>
<dbReference type="GO" id="GO:0051959">
    <property type="term" value="F:dynein light intermediate chain binding"/>
    <property type="evidence" value="ECO:0007669"/>
    <property type="project" value="InterPro"/>
</dbReference>
<evidence type="ECO:0000313" key="2">
    <source>
        <dbReference type="EMBL" id="KAA6385536.1"/>
    </source>
</evidence>
<dbReference type="AlphaFoldDB" id="A0A5J4VTM9"/>
<dbReference type="OrthoDB" id="5593012at2759"/>
<dbReference type="GO" id="GO:0005524">
    <property type="term" value="F:ATP binding"/>
    <property type="evidence" value="ECO:0007669"/>
    <property type="project" value="InterPro"/>
</dbReference>
<dbReference type="InterPro" id="IPR035699">
    <property type="entry name" value="AAA_6"/>
</dbReference>